<evidence type="ECO:0000256" key="10">
    <source>
        <dbReference type="ARBA" id="ARBA00023186"/>
    </source>
</evidence>
<comment type="subunit">
    <text evidence="2 11">Homodimer.</text>
</comment>
<feature type="binding site" evidence="11">
    <location>
        <position position="207"/>
    </location>
    <ligand>
        <name>Zn(2+)</name>
        <dbReference type="ChEBI" id="CHEBI:29105"/>
        <label>2</label>
    </ligand>
</feature>
<evidence type="ECO:0000256" key="7">
    <source>
        <dbReference type="ARBA" id="ARBA00022771"/>
    </source>
</evidence>
<evidence type="ECO:0000256" key="8">
    <source>
        <dbReference type="ARBA" id="ARBA00022833"/>
    </source>
</evidence>
<dbReference type="CDD" id="cd10719">
    <property type="entry name" value="DnaJ_zf"/>
    <property type="match status" value="1"/>
</dbReference>
<dbReference type="InterPro" id="IPR012724">
    <property type="entry name" value="DnaJ"/>
</dbReference>
<reference evidence="16 17" key="1">
    <citation type="submission" date="2015-09" db="EMBL/GenBank/DDBJ databases">
        <title>A metagenomics-based metabolic model of nitrate-dependent anaerobic oxidation of methane by Methanoperedens-like archaea.</title>
        <authorList>
            <person name="Arshad A."/>
            <person name="Speth D.R."/>
            <person name="De Graaf R.M."/>
            <person name="Op Den Camp H.J."/>
            <person name="Jetten M.S."/>
            <person name="Welte C.U."/>
        </authorList>
    </citation>
    <scope>NUCLEOTIDE SEQUENCE [LARGE SCALE GENOMIC DNA]</scope>
</reference>
<feature type="region of interest" description="Disordered" evidence="13">
    <location>
        <begin position="239"/>
        <end position="261"/>
    </location>
</feature>
<evidence type="ECO:0000256" key="3">
    <source>
        <dbReference type="ARBA" id="ARBA00022490"/>
    </source>
</evidence>
<feature type="binding site" evidence="11">
    <location>
        <position position="178"/>
    </location>
    <ligand>
        <name>Zn(2+)</name>
        <dbReference type="ChEBI" id="CHEBI:29105"/>
        <label>2</label>
    </ligand>
</feature>
<feature type="binding site" evidence="11">
    <location>
        <position position="161"/>
    </location>
    <ligand>
        <name>Zn(2+)</name>
        <dbReference type="ChEBI" id="CHEBI:29105"/>
        <label>1</label>
    </ligand>
</feature>
<feature type="domain" description="J" evidence="14">
    <location>
        <begin position="6"/>
        <end position="70"/>
    </location>
</feature>
<gene>
    <name evidence="16" type="primary">hsp40</name>
    <name evidence="11" type="synonym">dnaJ</name>
    <name evidence="16" type="ORF">MPEBLZ_03916</name>
</gene>
<dbReference type="PROSITE" id="PS50076">
    <property type="entry name" value="DNAJ_2"/>
    <property type="match status" value="1"/>
</dbReference>
<evidence type="ECO:0000259" key="14">
    <source>
        <dbReference type="PROSITE" id="PS50076"/>
    </source>
</evidence>
<evidence type="ECO:0000256" key="12">
    <source>
        <dbReference type="PROSITE-ProRule" id="PRU00546"/>
    </source>
</evidence>
<dbReference type="Proteomes" id="UP000050360">
    <property type="component" value="Unassembled WGS sequence"/>
</dbReference>
<keyword evidence="5 11" id="KW-0479">Metal-binding</keyword>
<evidence type="ECO:0000256" key="9">
    <source>
        <dbReference type="ARBA" id="ARBA00023016"/>
    </source>
</evidence>
<feature type="binding site" evidence="11">
    <location>
        <position position="218"/>
    </location>
    <ligand>
        <name>Zn(2+)</name>
        <dbReference type="ChEBI" id="CHEBI:29105"/>
        <label>1</label>
    </ligand>
</feature>
<feature type="repeat" description="CXXCXGXG motif" evidence="11">
    <location>
        <begin position="218"/>
        <end position="225"/>
    </location>
</feature>
<dbReference type="Pfam" id="PF00226">
    <property type="entry name" value="DnaJ"/>
    <property type="match status" value="1"/>
</dbReference>
<dbReference type="Pfam" id="PF00684">
    <property type="entry name" value="DnaJ_CXXCXGXG"/>
    <property type="match status" value="1"/>
</dbReference>
<protein>
    <recommendedName>
        <fullName evidence="11">Chaperone protein DnaJ</fullName>
    </recommendedName>
</protein>
<dbReference type="InterPro" id="IPR001623">
    <property type="entry name" value="DnaJ_domain"/>
</dbReference>
<dbReference type="PANTHER" id="PTHR43096:SF52">
    <property type="entry name" value="DNAJ HOMOLOG 1, MITOCHONDRIAL-RELATED"/>
    <property type="match status" value="1"/>
</dbReference>
<dbReference type="GO" id="GO:0051082">
    <property type="term" value="F:unfolded protein binding"/>
    <property type="evidence" value="ECO:0007669"/>
    <property type="project" value="UniProtKB-UniRule"/>
</dbReference>
<comment type="function">
    <text evidence="11">Participates actively in the response to hyperosmotic and heat shock by preventing the aggregation of stress-denatured proteins and by disaggregating proteins, also in an autonomous, DnaK-independent fashion. Unfolded proteins bind initially to DnaJ; upon interaction with the DnaJ-bound protein, DnaK hydrolyzes its bound ATP, resulting in the formation of a stable complex. GrpE releases ADP from DnaK; ATP binding to DnaK triggers the release of the substrate protein, thus completing the reaction cycle. Several rounds of ATP-dependent interactions between DnaJ, DnaK and GrpE are required for fully efficient folding. Also involved, together with DnaK and GrpE, in the DNA replication of plasmids through activation of initiation proteins.</text>
</comment>
<feature type="binding site" evidence="11">
    <location>
        <position position="221"/>
    </location>
    <ligand>
        <name>Zn(2+)</name>
        <dbReference type="ChEBI" id="CHEBI:29105"/>
        <label>1</label>
    </ligand>
</feature>
<dbReference type="PRINTS" id="PR00625">
    <property type="entry name" value="JDOMAIN"/>
</dbReference>
<comment type="caution">
    <text evidence="16">The sequence shown here is derived from an EMBL/GenBank/DDBJ whole genome shotgun (WGS) entry which is preliminary data.</text>
</comment>
<keyword evidence="4 11" id="KW-0235">DNA replication</keyword>
<feature type="binding site" evidence="11">
    <location>
        <position position="181"/>
    </location>
    <ligand>
        <name>Zn(2+)</name>
        <dbReference type="ChEBI" id="CHEBI:29105"/>
        <label>2</label>
    </ligand>
</feature>
<dbReference type="NCBIfam" id="NF008035">
    <property type="entry name" value="PRK10767.1"/>
    <property type="match status" value="1"/>
</dbReference>
<dbReference type="GO" id="GO:0042026">
    <property type="term" value="P:protein refolding"/>
    <property type="evidence" value="ECO:0007669"/>
    <property type="project" value="TreeGrafter"/>
</dbReference>
<feature type="binding site" evidence="11">
    <location>
        <position position="164"/>
    </location>
    <ligand>
        <name>Zn(2+)</name>
        <dbReference type="ChEBI" id="CHEBI:29105"/>
        <label>1</label>
    </ligand>
</feature>
<dbReference type="SMART" id="SM00271">
    <property type="entry name" value="DnaJ"/>
    <property type="match status" value="1"/>
</dbReference>
<evidence type="ECO:0000313" key="16">
    <source>
        <dbReference type="EMBL" id="KPQ41553.1"/>
    </source>
</evidence>
<dbReference type="Gene3D" id="2.10.230.10">
    <property type="entry name" value="Heat shock protein DnaJ, cysteine-rich domain"/>
    <property type="match status" value="1"/>
</dbReference>
<feature type="binding site" evidence="11">
    <location>
        <position position="204"/>
    </location>
    <ligand>
        <name>Zn(2+)</name>
        <dbReference type="ChEBI" id="CHEBI:29105"/>
        <label>2</label>
    </ligand>
</feature>
<dbReference type="SUPFAM" id="SSF57938">
    <property type="entry name" value="DnaJ/Hsp40 cysteine-rich domain"/>
    <property type="match status" value="1"/>
</dbReference>
<evidence type="ECO:0000313" key="17">
    <source>
        <dbReference type="Proteomes" id="UP000050360"/>
    </source>
</evidence>
<keyword evidence="9 11" id="KW-0346">Stress response</keyword>
<dbReference type="EMBL" id="LKCM01000337">
    <property type="protein sequence ID" value="KPQ41553.1"/>
    <property type="molecule type" value="Genomic_DNA"/>
</dbReference>
<comment type="similarity">
    <text evidence="11">Belongs to the DnaJ family.</text>
</comment>
<evidence type="ECO:0000256" key="11">
    <source>
        <dbReference type="HAMAP-Rule" id="MF_01152"/>
    </source>
</evidence>
<dbReference type="GO" id="GO:0031072">
    <property type="term" value="F:heat shock protein binding"/>
    <property type="evidence" value="ECO:0007669"/>
    <property type="project" value="InterPro"/>
</dbReference>
<dbReference type="PATRIC" id="fig|1719120.3.peg.4263"/>
<dbReference type="InterPro" id="IPR036410">
    <property type="entry name" value="HSP_DnaJ_Cys-rich_dom_sf"/>
</dbReference>
<organism evidence="16 17">
    <name type="scientific">Candidatus Methanoperedens nitratireducens</name>
    <dbReference type="NCBI Taxonomy" id="1392998"/>
    <lineage>
        <taxon>Archaea</taxon>
        <taxon>Methanobacteriati</taxon>
        <taxon>Methanobacteriota</taxon>
        <taxon>Stenosarchaea group</taxon>
        <taxon>Methanomicrobia</taxon>
        <taxon>Methanosarcinales</taxon>
        <taxon>ANME-2 cluster</taxon>
        <taxon>Candidatus Methanoperedentaceae</taxon>
        <taxon>Candidatus Methanoperedens</taxon>
    </lineage>
</organism>
<dbReference type="PROSITE" id="PS00636">
    <property type="entry name" value="DNAJ_1"/>
    <property type="match status" value="1"/>
</dbReference>
<dbReference type="GO" id="GO:0008270">
    <property type="term" value="F:zinc ion binding"/>
    <property type="evidence" value="ECO:0007669"/>
    <property type="project" value="UniProtKB-UniRule"/>
</dbReference>
<dbReference type="FunFam" id="2.60.260.20:FF:000009">
    <property type="entry name" value="Putative Mitochondrial DnaJ chaperone"/>
    <property type="match status" value="1"/>
</dbReference>
<evidence type="ECO:0000256" key="5">
    <source>
        <dbReference type="ARBA" id="ARBA00022723"/>
    </source>
</evidence>
<dbReference type="NCBIfam" id="TIGR02349">
    <property type="entry name" value="DnaJ_bact"/>
    <property type="match status" value="1"/>
</dbReference>
<dbReference type="Pfam" id="PF01556">
    <property type="entry name" value="DnaJ_C"/>
    <property type="match status" value="1"/>
</dbReference>
<keyword evidence="8 11" id="KW-0862">Zinc</keyword>
<dbReference type="GO" id="GO:0005737">
    <property type="term" value="C:cytoplasm"/>
    <property type="evidence" value="ECO:0007669"/>
    <property type="project" value="UniProtKB-SubCell"/>
</dbReference>
<dbReference type="CDD" id="cd06257">
    <property type="entry name" value="DnaJ"/>
    <property type="match status" value="1"/>
</dbReference>
<dbReference type="GO" id="GO:0006260">
    <property type="term" value="P:DNA replication"/>
    <property type="evidence" value="ECO:0007669"/>
    <property type="project" value="UniProtKB-KW"/>
</dbReference>
<evidence type="ECO:0000256" key="4">
    <source>
        <dbReference type="ARBA" id="ARBA00022705"/>
    </source>
</evidence>
<dbReference type="InterPro" id="IPR018253">
    <property type="entry name" value="DnaJ_domain_CS"/>
</dbReference>
<dbReference type="InterPro" id="IPR001305">
    <property type="entry name" value="HSP_DnaJ_Cys-rich_dom"/>
</dbReference>
<dbReference type="PROSITE" id="PS51188">
    <property type="entry name" value="ZF_CR"/>
    <property type="match status" value="1"/>
</dbReference>
<comment type="domain">
    <text evidence="11">The J domain is necessary and sufficient to stimulate DnaK ATPase activity. Zinc center 1 plays an important role in the autonomous, DnaK-independent chaperone activity of DnaJ. Zinc center 2 is essential for interaction with DnaK and for DnaJ activity.</text>
</comment>
<dbReference type="HAMAP" id="MF_01152">
    <property type="entry name" value="DnaJ"/>
    <property type="match status" value="1"/>
</dbReference>
<accession>A0A0P8DVJ5</accession>
<evidence type="ECO:0000259" key="15">
    <source>
        <dbReference type="PROSITE" id="PS51188"/>
    </source>
</evidence>
<dbReference type="Gene3D" id="1.10.287.110">
    <property type="entry name" value="DnaJ domain"/>
    <property type="match status" value="1"/>
</dbReference>
<dbReference type="AlphaFoldDB" id="A0A0P8DVJ5"/>
<evidence type="ECO:0000256" key="2">
    <source>
        <dbReference type="ARBA" id="ARBA00011738"/>
    </source>
</evidence>
<dbReference type="InterPro" id="IPR002939">
    <property type="entry name" value="DnaJ_C"/>
</dbReference>
<comment type="subcellular location">
    <subcellularLocation>
        <location evidence="1 11">Cytoplasm</location>
    </subcellularLocation>
</comment>
<feature type="repeat" description="CXXCXGXG motif" evidence="11">
    <location>
        <begin position="204"/>
        <end position="211"/>
    </location>
</feature>
<evidence type="ECO:0000256" key="6">
    <source>
        <dbReference type="ARBA" id="ARBA00022737"/>
    </source>
</evidence>
<dbReference type="InterPro" id="IPR008971">
    <property type="entry name" value="HSP40/DnaJ_pept-bd"/>
</dbReference>
<feature type="zinc finger region" description="CR-type" evidence="12">
    <location>
        <begin position="148"/>
        <end position="230"/>
    </location>
</feature>
<dbReference type="FunFam" id="2.10.230.10:FF:000002">
    <property type="entry name" value="Molecular chaperone DnaJ"/>
    <property type="match status" value="1"/>
</dbReference>
<dbReference type="GO" id="GO:0005524">
    <property type="term" value="F:ATP binding"/>
    <property type="evidence" value="ECO:0007669"/>
    <property type="project" value="InterPro"/>
</dbReference>
<dbReference type="SUPFAM" id="SSF49493">
    <property type="entry name" value="HSP40/DnaJ peptide-binding domain"/>
    <property type="match status" value="2"/>
</dbReference>
<feature type="domain" description="CR-type" evidence="15">
    <location>
        <begin position="148"/>
        <end position="230"/>
    </location>
</feature>
<name>A0A0P8DVJ5_9EURY</name>
<dbReference type="PANTHER" id="PTHR43096">
    <property type="entry name" value="DNAJ HOMOLOG 1, MITOCHONDRIAL-RELATED"/>
    <property type="match status" value="1"/>
</dbReference>
<dbReference type="FunFam" id="2.60.260.20:FF:000004">
    <property type="entry name" value="Molecular chaperone DnaJ"/>
    <property type="match status" value="1"/>
</dbReference>
<keyword evidence="7 11" id="KW-0863">Zinc-finger</keyword>
<keyword evidence="3 11" id="KW-0963">Cytoplasm</keyword>
<proteinExistence type="inferred from homology"/>
<feature type="repeat" description="CXXCXGXG motif" evidence="11">
    <location>
        <begin position="161"/>
        <end position="168"/>
    </location>
</feature>
<evidence type="ECO:0000256" key="13">
    <source>
        <dbReference type="SAM" id="MobiDB-lite"/>
    </source>
</evidence>
<dbReference type="SUPFAM" id="SSF46565">
    <property type="entry name" value="Chaperone J-domain"/>
    <property type="match status" value="1"/>
</dbReference>
<dbReference type="CDD" id="cd10747">
    <property type="entry name" value="DnaJ_C"/>
    <property type="match status" value="1"/>
</dbReference>
<keyword evidence="10 11" id="KW-0143">Chaperone</keyword>
<sequence>MATKRDYYEILGVDKKASADDIKSAYRKLAMQYHPDKNKSPDAEEKFKEISESYAVLSDQSKRQQYDQFGHAGIDQRYSQEDIFRGVDFEDLFRDIGMGGMGGRGRGGGSIFDIFFGGEGGGRRREGPSRGSDLLYELAINLEDAAKGKAVELEVPRTETCDVCHGSGARPGTSPKTCSTCRGSGQVNRTQNTPFGRFMTTSTCGTCHGTGTIIDSPCTTCHGSGTVQKRRKIEVKIPPGVDTGSRLRVPGEGEAGGKGGPPGDLYVEINVRPHNIFTRNENDLIMEAAISFTQAALGDEIIVPTLDGKAEMKIPPGTQNGHVFRLRGKGMPGLHYSGKGDQLVKIKVEVPTKLTDRQKELLREFAQISGERTRGKSIFEKVRDHI</sequence>
<dbReference type="InterPro" id="IPR036869">
    <property type="entry name" value="J_dom_sf"/>
</dbReference>
<comment type="cofactor">
    <cofactor evidence="11">
        <name>Zn(2+)</name>
        <dbReference type="ChEBI" id="CHEBI:29105"/>
    </cofactor>
    <text evidence="11">Binds 2 Zn(2+) ions per monomer.</text>
</comment>
<feature type="repeat" description="CXXCXGXG motif" evidence="11">
    <location>
        <begin position="178"/>
        <end position="185"/>
    </location>
</feature>
<keyword evidence="6 11" id="KW-0677">Repeat</keyword>
<evidence type="ECO:0000256" key="1">
    <source>
        <dbReference type="ARBA" id="ARBA00004496"/>
    </source>
</evidence>
<dbReference type="GO" id="GO:0009408">
    <property type="term" value="P:response to heat"/>
    <property type="evidence" value="ECO:0007669"/>
    <property type="project" value="InterPro"/>
</dbReference>
<dbReference type="Gene3D" id="2.60.260.20">
    <property type="entry name" value="Urease metallochaperone UreE, N-terminal domain"/>
    <property type="match status" value="2"/>
</dbReference>